<protein>
    <submittedName>
        <fullName evidence="3">Uncharacterized protein</fullName>
    </submittedName>
</protein>
<evidence type="ECO:0000313" key="4">
    <source>
        <dbReference type="Proteomes" id="UP001424459"/>
    </source>
</evidence>
<evidence type="ECO:0000256" key="1">
    <source>
        <dbReference type="SAM" id="MobiDB-lite"/>
    </source>
</evidence>
<name>A0ABP7TG94_9SPHN</name>
<feature type="region of interest" description="Disordered" evidence="1">
    <location>
        <begin position="22"/>
        <end position="47"/>
    </location>
</feature>
<accession>A0ABP7TG94</accession>
<proteinExistence type="predicted"/>
<keyword evidence="2" id="KW-0732">Signal</keyword>
<organism evidence="3 4">
    <name type="scientific">Sphingomonas rosea</name>
    <dbReference type="NCBI Taxonomy" id="335605"/>
    <lineage>
        <taxon>Bacteria</taxon>
        <taxon>Pseudomonadati</taxon>
        <taxon>Pseudomonadota</taxon>
        <taxon>Alphaproteobacteria</taxon>
        <taxon>Sphingomonadales</taxon>
        <taxon>Sphingomonadaceae</taxon>
        <taxon>Sphingomonas</taxon>
    </lineage>
</organism>
<reference evidence="4" key="1">
    <citation type="journal article" date="2019" name="Int. J. Syst. Evol. Microbiol.">
        <title>The Global Catalogue of Microorganisms (GCM) 10K type strain sequencing project: providing services to taxonomists for standard genome sequencing and annotation.</title>
        <authorList>
            <consortium name="The Broad Institute Genomics Platform"/>
            <consortium name="The Broad Institute Genome Sequencing Center for Infectious Disease"/>
            <person name="Wu L."/>
            <person name="Ma J."/>
        </authorList>
    </citation>
    <scope>NUCLEOTIDE SEQUENCE [LARGE SCALE GENOMIC DNA]</scope>
    <source>
        <strain evidence="4">JCM 17564</strain>
    </source>
</reference>
<sequence>MKYLSVSAFGLATVLLAGTASAQSTTPTPAPVPNMGRTLPPVPEVSVPSGATTGALLRTGDERLATNYYSALSMTSCAFSAPVAARVLSTPIGSVAEEQEINRYLRGNLRCSTATRSIALPIVRGAMAEWLVKRGGEAPVGGPRPGTIAFAPTAAKSLMTATDIALCHVTAQPTAARRVLDTQPGSAAEVQAESGLFTAAPTCGGAARPAGLNPVIYRGLIAMALASQAGRS</sequence>
<evidence type="ECO:0000256" key="2">
    <source>
        <dbReference type="SAM" id="SignalP"/>
    </source>
</evidence>
<feature type="signal peptide" evidence="2">
    <location>
        <begin position="1"/>
        <end position="22"/>
    </location>
</feature>
<keyword evidence="4" id="KW-1185">Reference proteome</keyword>
<gene>
    <name evidence="3" type="ORF">GCM10022281_00480</name>
</gene>
<feature type="chain" id="PRO_5046498148" evidence="2">
    <location>
        <begin position="23"/>
        <end position="232"/>
    </location>
</feature>
<dbReference type="EMBL" id="BAABBR010000001">
    <property type="protein sequence ID" value="GAA4025822.1"/>
    <property type="molecule type" value="Genomic_DNA"/>
</dbReference>
<dbReference type="Proteomes" id="UP001424459">
    <property type="component" value="Unassembled WGS sequence"/>
</dbReference>
<evidence type="ECO:0000313" key="3">
    <source>
        <dbReference type="EMBL" id="GAA4025822.1"/>
    </source>
</evidence>
<comment type="caution">
    <text evidence="3">The sequence shown here is derived from an EMBL/GenBank/DDBJ whole genome shotgun (WGS) entry which is preliminary data.</text>
</comment>